<comment type="caution">
    <text evidence="1">The sequence shown here is derived from an EMBL/GenBank/DDBJ whole genome shotgun (WGS) entry which is preliminary data.</text>
</comment>
<reference evidence="1 2" key="1">
    <citation type="submission" date="2018-11" db="EMBL/GenBank/DDBJ databases">
        <title>Bradyrhizobium sp. nov., isolated from effective nodules of peanut in China.</title>
        <authorList>
            <person name="Li Y."/>
        </authorList>
    </citation>
    <scope>NUCLEOTIDE SEQUENCE [LARGE SCALE GENOMIC DNA]</scope>
    <source>
        <strain evidence="1 2">CCBAU 51770</strain>
    </source>
</reference>
<dbReference type="Proteomes" id="UP000290174">
    <property type="component" value="Unassembled WGS sequence"/>
</dbReference>
<sequence length="100" mass="11197">MSDDHAGLKKASTEVLAGFSGSAVMCTFSEMREYVPRRVDEDCALELRWMYDRRDFGEVRHDPAAWLGNGAADIQAHPLGRGEHRRRSATSVCHWCIGST</sequence>
<dbReference type="EMBL" id="RKMK01000090">
    <property type="protein sequence ID" value="RXG83871.1"/>
    <property type="molecule type" value="Genomic_DNA"/>
</dbReference>
<proteinExistence type="predicted"/>
<evidence type="ECO:0000313" key="1">
    <source>
        <dbReference type="EMBL" id="RXG83871.1"/>
    </source>
</evidence>
<gene>
    <name evidence="1" type="ORF">EAS61_40685</name>
</gene>
<dbReference type="RefSeq" id="WP_128957331.1">
    <property type="nucleotide sequence ID" value="NZ_RKMK01000090.1"/>
</dbReference>
<dbReference type="AlphaFoldDB" id="A0A4Q0Q4H3"/>
<organism evidence="1 2">
    <name type="scientific">Bradyrhizobium zhanjiangense</name>
    <dbReference type="NCBI Taxonomy" id="1325107"/>
    <lineage>
        <taxon>Bacteria</taxon>
        <taxon>Pseudomonadati</taxon>
        <taxon>Pseudomonadota</taxon>
        <taxon>Alphaproteobacteria</taxon>
        <taxon>Hyphomicrobiales</taxon>
        <taxon>Nitrobacteraceae</taxon>
        <taxon>Bradyrhizobium</taxon>
    </lineage>
</organism>
<accession>A0A4Q0Q4H3</accession>
<protein>
    <submittedName>
        <fullName evidence="1">Uncharacterized protein</fullName>
    </submittedName>
</protein>
<evidence type="ECO:0000313" key="2">
    <source>
        <dbReference type="Proteomes" id="UP000290174"/>
    </source>
</evidence>
<name>A0A4Q0Q4H3_9BRAD</name>